<dbReference type="Proteomes" id="UP000040576">
    <property type="component" value="Unassembled WGS sequence"/>
</dbReference>
<dbReference type="Pfam" id="PF17042">
    <property type="entry name" value="NBD_C"/>
    <property type="match status" value="1"/>
</dbReference>
<gene>
    <name evidence="9" type="ORF">BT1A1_2899</name>
</gene>
<feature type="domain" description="Four-carbon acid sugar kinase nucleotide binding" evidence="8">
    <location>
        <begin position="229"/>
        <end position="393"/>
    </location>
</feature>
<evidence type="ECO:0000313" key="10">
    <source>
        <dbReference type="Proteomes" id="UP000040576"/>
    </source>
</evidence>
<evidence type="ECO:0000256" key="1">
    <source>
        <dbReference type="ARBA" id="ARBA00005715"/>
    </source>
</evidence>
<comment type="similarity">
    <text evidence="1">Belongs to the four-carbon acid sugar kinase family.</text>
</comment>
<dbReference type="GO" id="GO:0016301">
    <property type="term" value="F:kinase activity"/>
    <property type="evidence" value="ECO:0007669"/>
    <property type="project" value="UniProtKB-KW"/>
</dbReference>
<keyword evidence="5" id="KW-0067">ATP-binding</keyword>
<dbReference type="EMBL" id="CCRF01000083">
    <property type="protein sequence ID" value="CEE02689.1"/>
    <property type="molecule type" value="Genomic_DNA"/>
</dbReference>
<dbReference type="Pfam" id="PF07005">
    <property type="entry name" value="SBD_N"/>
    <property type="match status" value="1"/>
</dbReference>
<dbReference type="eggNOG" id="COG3395">
    <property type="taxonomic scope" value="Bacteria"/>
</dbReference>
<dbReference type="RefSeq" id="WP_034772443.1">
    <property type="nucleotide sequence ID" value="NZ_CCRF01000083.1"/>
</dbReference>
<feature type="domain" description="Four-carbon acid sugar kinase N-terminal" evidence="7">
    <location>
        <begin position="6"/>
        <end position="217"/>
    </location>
</feature>
<dbReference type="InterPro" id="IPR031475">
    <property type="entry name" value="NBD_C"/>
</dbReference>
<evidence type="ECO:0000256" key="5">
    <source>
        <dbReference type="ARBA" id="ARBA00022840"/>
    </source>
</evidence>
<accession>A0A090KVD5</accession>
<keyword evidence="2" id="KW-0808">Transferase</keyword>
<keyword evidence="3" id="KW-0547">Nucleotide-binding</keyword>
<evidence type="ECO:0000256" key="3">
    <source>
        <dbReference type="ARBA" id="ARBA00022741"/>
    </source>
</evidence>
<dbReference type="Gene3D" id="3.40.980.20">
    <property type="entry name" value="Four-carbon acid sugar kinase, nucleotide binding domain"/>
    <property type="match status" value="1"/>
</dbReference>
<keyword evidence="4" id="KW-0418">Kinase</keyword>
<dbReference type="AlphaFoldDB" id="A0A090KVD5"/>
<dbReference type="InterPro" id="IPR010737">
    <property type="entry name" value="4-carb_acid_sugar_kinase_N"/>
</dbReference>
<dbReference type="InterPro" id="IPR042213">
    <property type="entry name" value="NBD_C_sf"/>
</dbReference>
<dbReference type="InterPro" id="IPR037051">
    <property type="entry name" value="4-carb_acid_sugar_kinase_N_sf"/>
</dbReference>
<dbReference type="PATRIC" id="fig|35841.6.peg.2696"/>
<evidence type="ECO:0000313" key="9">
    <source>
        <dbReference type="EMBL" id="CEE02689.1"/>
    </source>
</evidence>
<evidence type="ECO:0000259" key="7">
    <source>
        <dbReference type="Pfam" id="PF07005"/>
    </source>
</evidence>
<dbReference type="Gene3D" id="3.40.50.10840">
    <property type="entry name" value="Putative sugar-binding, N-terminal domain"/>
    <property type="match status" value="1"/>
</dbReference>
<evidence type="ECO:0000256" key="4">
    <source>
        <dbReference type="ARBA" id="ARBA00022777"/>
    </source>
</evidence>
<dbReference type="SUPFAM" id="SSF142764">
    <property type="entry name" value="YgbK-like"/>
    <property type="match status" value="1"/>
</dbReference>
<evidence type="ECO:0000256" key="6">
    <source>
        <dbReference type="ARBA" id="ARBA00023277"/>
    </source>
</evidence>
<dbReference type="GO" id="GO:0005524">
    <property type="term" value="F:ATP binding"/>
    <property type="evidence" value="ECO:0007669"/>
    <property type="project" value="UniProtKB-KW"/>
</dbReference>
<keyword evidence="10" id="KW-1185">Reference proteome</keyword>
<proteinExistence type="inferred from homology"/>
<organism evidence="9 10">
    <name type="scientific">Caldibacillus thermoamylovorans</name>
    <dbReference type="NCBI Taxonomy" id="35841"/>
    <lineage>
        <taxon>Bacteria</taxon>
        <taxon>Bacillati</taxon>
        <taxon>Bacillota</taxon>
        <taxon>Bacilli</taxon>
        <taxon>Bacillales</taxon>
        <taxon>Bacillaceae</taxon>
        <taxon>Caldibacillus</taxon>
    </lineage>
</organism>
<name>A0A090KVD5_9BACI</name>
<sequence>MKKKYLIIADDLTGSNDSGVQMKKRGIPVDVLLFPKKGSIDNSIVLDTESRNLPKEDAFQKVKRLTSEVLEYNQFDIVYKKVDSTLRGNIAVEVKAVCDIYKPTKVVFAPAYPKIGRTTQNKIHMLSGTPLMQTEVANDPLSPIKTDNIVELLENELKVKVIHHSQKSLYEDVDILNGGVFHTFDILTTADILKLASILINTNERILYVGSAGLTEGIFENIYPVAPVLSVVGSISEASRNQMNYAEKNGVEVIQIDIESIFDKKRYPDYTEKIVDALNSKKDVILTACRTREEYAATIAYAEKQKGLSKIDSSTFVQNSLSSITKGVLESVDVSGLFLTGGDTAIAVIDKLEGTGCTIEAEVLTGIIKSKLIGGKYDGTNLITKAGAFGKEEDLLYCIGKLKEK</sequence>
<evidence type="ECO:0000256" key="2">
    <source>
        <dbReference type="ARBA" id="ARBA00022679"/>
    </source>
</evidence>
<keyword evidence="6" id="KW-0119">Carbohydrate metabolism</keyword>
<dbReference type="GeneID" id="92962254"/>
<evidence type="ECO:0000259" key="8">
    <source>
        <dbReference type="Pfam" id="PF17042"/>
    </source>
</evidence>
<protein>
    <submittedName>
        <fullName evidence="9">4-hydroxythreonine-4-phosphate dehydrogenase</fullName>
    </submittedName>
</protein>
<reference evidence="9 10" key="1">
    <citation type="submission" date="2014-07" db="EMBL/GenBank/DDBJ databases">
        <authorList>
            <person name="Wibberg Daniel"/>
        </authorList>
    </citation>
    <scope>NUCLEOTIDE SEQUENCE [LARGE SCALE GENOMIC DNA]</scope>
</reference>